<gene>
    <name evidence="1" type="ORF">SAY87_004872</name>
</gene>
<dbReference type="Proteomes" id="UP001345219">
    <property type="component" value="Chromosome 4"/>
</dbReference>
<name>A0AAN7JQ01_9MYRT</name>
<evidence type="ECO:0000313" key="1">
    <source>
        <dbReference type="EMBL" id="KAK4751390.1"/>
    </source>
</evidence>
<organism evidence="1 2">
    <name type="scientific">Trapa incisa</name>
    <dbReference type="NCBI Taxonomy" id="236973"/>
    <lineage>
        <taxon>Eukaryota</taxon>
        <taxon>Viridiplantae</taxon>
        <taxon>Streptophyta</taxon>
        <taxon>Embryophyta</taxon>
        <taxon>Tracheophyta</taxon>
        <taxon>Spermatophyta</taxon>
        <taxon>Magnoliopsida</taxon>
        <taxon>eudicotyledons</taxon>
        <taxon>Gunneridae</taxon>
        <taxon>Pentapetalae</taxon>
        <taxon>rosids</taxon>
        <taxon>malvids</taxon>
        <taxon>Myrtales</taxon>
        <taxon>Lythraceae</taxon>
        <taxon>Trapa</taxon>
    </lineage>
</organism>
<sequence length="146" mass="15393">MFNEGHKHLSGLQDAVIKNIHVCKQLSIITRASLDPNGTLGFLLNDIHLLLLFILVLVGKAQHEEISDCANLTISFDGGGELVPAVLDSDSDPAGLESGSGSYCPGLNPVAPGFGTKLGFGSHDTQVQICNTRVRISRCLGSGPEL</sequence>
<protein>
    <submittedName>
        <fullName evidence="1">Uncharacterized protein</fullName>
    </submittedName>
</protein>
<evidence type="ECO:0000313" key="2">
    <source>
        <dbReference type="Proteomes" id="UP001345219"/>
    </source>
</evidence>
<comment type="caution">
    <text evidence="1">The sequence shown here is derived from an EMBL/GenBank/DDBJ whole genome shotgun (WGS) entry which is preliminary data.</text>
</comment>
<proteinExistence type="predicted"/>
<dbReference type="AlphaFoldDB" id="A0AAN7JQ01"/>
<reference evidence="1 2" key="1">
    <citation type="journal article" date="2023" name="Hortic Res">
        <title>Pangenome of water caltrop reveals structural variations and asymmetric subgenome divergence after allopolyploidization.</title>
        <authorList>
            <person name="Zhang X."/>
            <person name="Chen Y."/>
            <person name="Wang L."/>
            <person name="Yuan Y."/>
            <person name="Fang M."/>
            <person name="Shi L."/>
            <person name="Lu R."/>
            <person name="Comes H.P."/>
            <person name="Ma Y."/>
            <person name="Chen Y."/>
            <person name="Huang G."/>
            <person name="Zhou Y."/>
            <person name="Zheng Z."/>
            <person name="Qiu Y."/>
        </authorList>
    </citation>
    <scope>NUCLEOTIDE SEQUENCE [LARGE SCALE GENOMIC DNA]</scope>
    <source>
        <tissue evidence="1">Roots</tissue>
    </source>
</reference>
<dbReference type="EMBL" id="JAXIOK010000017">
    <property type="protein sequence ID" value="KAK4751390.1"/>
    <property type="molecule type" value="Genomic_DNA"/>
</dbReference>
<keyword evidence="2" id="KW-1185">Reference proteome</keyword>
<accession>A0AAN7JQ01</accession>